<dbReference type="AlphaFoldDB" id="A0A0F9ECM2"/>
<sequence>MLEKLNISYNFNYNMLIINFVDKNNICLGYDMFQCCCESADWFISDKEEVEAFDEDDVNGHEFDVEDYVFDPAYFKYVACSGLDEGGMVRFRLVNGSNELFIHLYNCHNGYYGHGFEFKIGDEIRQEDNL</sequence>
<reference evidence="1" key="1">
    <citation type="journal article" date="2015" name="Nature">
        <title>Complex archaea that bridge the gap between prokaryotes and eukaryotes.</title>
        <authorList>
            <person name="Spang A."/>
            <person name="Saw J.H."/>
            <person name="Jorgensen S.L."/>
            <person name="Zaremba-Niedzwiedzka K."/>
            <person name="Martijn J."/>
            <person name="Lind A.E."/>
            <person name="van Eijk R."/>
            <person name="Schleper C."/>
            <person name="Guy L."/>
            <person name="Ettema T.J."/>
        </authorList>
    </citation>
    <scope>NUCLEOTIDE SEQUENCE</scope>
</reference>
<dbReference type="EMBL" id="LAZR01027986">
    <property type="protein sequence ID" value="KKL63981.1"/>
    <property type="molecule type" value="Genomic_DNA"/>
</dbReference>
<accession>A0A0F9ECM2</accession>
<gene>
    <name evidence="1" type="ORF">LCGC14_2169670</name>
</gene>
<proteinExistence type="predicted"/>
<comment type="caution">
    <text evidence="1">The sequence shown here is derived from an EMBL/GenBank/DDBJ whole genome shotgun (WGS) entry which is preliminary data.</text>
</comment>
<evidence type="ECO:0000313" key="1">
    <source>
        <dbReference type="EMBL" id="KKL63981.1"/>
    </source>
</evidence>
<name>A0A0F9ECM2_9ZZZZ</name>
<organism evidence="1">
    <name type="scientific">marine sediment metagenome</name>
    <dbReference type="NCBI Taxonomy" id="412755"/>
    <lineage>
        <taxon>unclassified sequences</taxon>
        <taxon>metagenomes</taxon>
        <taxon>ecological metagenomes</taxon>
    </lineage>
</organism>
<protein>
    <submittedName>
        <fullName evidence="1">Uncharacterized protein</fullName>
    </submittedName>
</protein>